<dbReference type="GO" id="GO:0016491">
    <property type="term" value="F:oxidoreductase activity"/>
    <property type="evidence" value="ECO:0007669"/>
    <property type="project" value="InterPro"/>
</dbReference>
<dbReference type="PATRIC" id="fig|1454003.3.peg.3530"/>
<proteinExistence type="predicted"/>
<dbReference type="InterPro" id="IPR047262">
    <property type="entry name" value="PRX-like1"/>
</dbReference>
<dbReference type="PROSITE" id="PS51352">
    <property type="entry name" value="THIOREDOXIN_2"/>
    <property type="match status" value="1"/>
</dbReference>
<feature type="domain" description="Thioredoxin" evidence="1">
    <location>
        <begin position="8"/>
        <end position="160"/>
    </location>
</feature>
<dbReference type="InterPro" id="IPR013766">
    <property type="entry name" value="Thioredoxin_domain"/>
</dbReference>
<organism evidence="2 3">
    <name type="scientific">Candidatus Accumulibacter appositus</name>
    <dbReference type="NCBI Taxonomy" id="1454003"/>
    <lineage>
        <taxon>Bacteria</taxon>
        <taxon>Pseudomonadati</taxon>
        <taxon>Pseudomonadota</taxon>
        <taxon>Betaproteobacteria</taxon>
        <taxon>Candidatus Accumulibacter</taxon>
    </lineage>
</organism>
<gene>
    <name evidence="2" type="ORF">AW10_03476</name>
</gene>
<dbReference type="InterPro" id="IPR000866">
    <property type="entry name" value="AhpC/TSA"/>
</dbReference>
<dbReference type="GO" id="GO:0016209">
    <property type="term" value="F:antioxidant activity"/>
    <property type="evidence" value="ECO:0007669"/>
    <property type="project" value="InterPro"/>
</dbReference>
<dbReference type="SUPFAM" id="SSF52833">
    <property type="entry name" value="Thioredoxin-like"/>
    <property type="match status" value="1"/>
</dbReference>
<dbReference type="AlphaFoldDB" id="A0A011NR87"/>
<dbReference type="InterPro" id="IPR036249">
    <property type="entry name" value="Thioredoxin-like_sf"/>
</dbReference>
<dbReference type="PANTHER" id="PTHR43640">
    <property type="entry name" value="OS07G0260300 PROTEIN"/>
    <property type="match status" value="1"/>
</dbReference>
<name>A0A011NR87_9PROT</name>
<dbReference type="STRING" id="1454003.AW10_03476"/>
<accession>A0A011NR87</accession>
<protein>
    <submittedName>
        <fullName evidence="2">Thiol-disulfide oxidoreductase</fullName>
    </submittedName>
</protein>
<evidence type="ECO:0000313" key="2">
    <source>
        <dbReference type="EMBL" id="EXI77841.1"/>
    </source>
</evidence>
<comment type="caution">
    <text evidence="2">The sequence shown here is derived from an EMBL/GenBank/DDBJ whole genome shotgun (WGS) entry which is preliminary data.</text>
</comment>
<evidence type="ECO:0000313" key="3">
    <source>
        <dbReference type="Proteomes" id="UP000021816"/>
    </source>
</evidence>
<dbReference type="Gene3D" id="3.40.30.10">
    <property type="entry name" value="Glutaredoxin"/>
    <property type="match status" value="1"/>
</dbReference>
<dbReference type="Pfam" id="PF00578">
    <property type="entry name" value="AhpC-TSA"/>
    <property type="match status" value="1"/>
</dbReference>
<reference evidence="2 3" key="1">
    <citation type="submission" date="2014-02" db="EMBL/GenBank/DDBJ databases">
        <title>Expanding our view of genomic diversity in Candidatus Accumulibacter clades.</title>
        <authorList>
            <person name="Skennerton C.T."/>
            <person name="Barr J.J."/>
            <person name="Slater F.R."/>
            <person name="Bond P.L."/>
            <person name="Tyson G.W."/>
        </authorList>
    </citation>
    <scope>NUCLEOTIDE SEQUENCE [LARGE SCALE GENOMIC DNA]</scope>
    <source>
        <strain evidence="3">BA-92</strain>
    </source>
</reference>
<dbReference type="Proteomes" id="UP000021816">
    <property type="component" value="Unassembled WGS sequence"/>
</dbReference>
<sequence length="183" mass="20442">MALNTPVCDFGWRAVDFELEDTTGARHSLDSLRGPKGLLLMFICNHCPYVKAIIDRICRDAREVQSLGVGVAAIMSNDPSEYPEDSPENMQKLARQLNFSFPYLYDATQKVARSYAAVCTPDFFAFNDQLELQYRGRLDASGRMPAAADARRELLEAMHMIAETGQGPREQTASIGCSIKWRA</sequence>
<dbReference type="PANTHER" id="PTHR43640:SF1">
    <property type="entry name" value="THIOREDOXIN-DEPENDENT PEROXIREDOXIN"/>
    <property type="match status" value="1"/>
</dbReference>
<dbReference type="CDD" id="cd02969">
    <property type="entry name" value="PRX_like1"/>
    <property type="match status" value="1"/>
</dbReference>
<dbReference type="EMBL" id="JEMX01000088">
    <property type="protein sequence ID" value="EXI77841.1"/>
    <property type="molecule type" value="Genomic_DNA"/>
</dbReference>
<evidence type="ECO:0000259" key="1">
    <source>
        <dbReference type="PROSITE" id="PS51352"/>
    </source>
</evidence>